<sequence>MPETLHFQANFCWCYISGGNWEQQSERQALNYPQTSLLTAACVPSIPLHLAKPIQPKCIGWHNDQFMTSGTGRKILTHLPHFSVRFTMRNKCPLLPVGQSSTNSILCLF</sequence>
<proteinExistence type="predicted"/>
<dbReference type="EMBL" id="BK003475">
    <property type="protein sequence ID" value="DAA03674.1"/>
    <property type="molecule type" value="Genomic_DNA"/>
</dbReference>
<reference evidence="1" key="1">
    <citation type="journal article" date="2003" name="Genome Biol.">
        <title>An integrated gene annotation and transcriptional profiling approach towards the full gene content of the Drosophila genome.</title>
        <authorList>
            <person name="Hild M."/>
            <person name="Beckmann B."/>
            <person name="Haas S.A."/>
            <person name="Koch B."/>
            <person name="Solovyev V."/>
            <person name="Busold C."/>
            <person name="Fellenberg K."/>
            <person name="Boutros M."/>
            <person name="Vingron M."/>
            <person name="Sauer F."/>
            <person name="Hoheisel J.D."/>
            <person name="Paro R."/>
        </authorList>
    </citation>
    <scope>NUCLEOTIDE SEQUENCE</scope>
</reference>
<protein>
    <submittedName>
        <fullName evidence="1">HDC02699</fullName>
    </submittedName>
</protein>
<gene>
    <name evidence="1" type="ORF">HDC02699</name>
</gene>
<name>Q6IHE1_DROME</name>
<evidence type="ECO:0000313" key="1">
    <source>
        <dbReference type="EMBL" id="DAA03674.1"/>
    </source>
</evidence>
<organism evidence="1">
    <name type="scientific">Drosophila melanogaster</name>
    <name type="common">Fruit fly</name>
    <dbReference type="NCBI Taxonomy" id="7227"/>
    <lineage>
        <taxon>Eukaryota</taxon>
        <taxon>Metazoa</taxon>
        <taxon>Ecdysozoa</taxon>
        <taxon>Arthropoda</taxon>
        <taxon>Hexapoda</taxon>
        <taxon>Insecta</taxon>
        <taxon>Pterygota</taxon>
        <taxon>Neoptera</taxon>
        <taxon>Endopterygota</taxon>
        <taxon>Diptera</taxon>
        <taxon>Brachycera</taxon>
        <taxon>Muscomorpha</taxon>
        <taxon>Ephydroidea</taxon>
        <taxon>Drosophilidae</taxon>
        <taxon>Drosophila</taxon>
        <taxon>Sophophora</taxon>
    </lineage>
</organism>
<dbReference type="AlphaFoldDB" id="Q6IHE1"/>
<accession>Q6IHE1</accession>